<sequence>MKTAVDTLYLHDPQFEAGARAFKDDVGGDTAIHPVSCLDTLRTALASYSLVRFLVFDTHGVPGKLSLADHGHVDGMDFDLLRLLPNDLLRPKARVLFYGCNLGEGKEGDVFLDEFGLAAFRGKGGTAGASTVTNFTLSFGSNSTAGVWMDLGNPFAARLKVVRFDESGHRAEAMSVNRWGTPD</sequence>
<evidence type="ECO:0000313" key="2">
    <source>
        <dbReference type="EMBL" id="MBR0670965.1"/>
    </source>
</evidence>
<dbReference type="EMBL" id="JAAEDM010000013">
    <property type="protein sequence ID" value="MBR0670965.1"/>
    <property type="molecule type" value="Genomic_DNA"/>
</dbReference>
<evidence type="ECO:0000259" key="1">
    <source>
        <dbReference type="Pfam" id="PF14252"/>
    </source>
</evidence>
<dbReference type="Proteomes" id="UP001138751">
    <property type="component" value="Unassembled WGS sequence"/>
</dbReference>
<dbReference type="RefSeq" id="WP_211861342.1">
    <property type="nucleotide sequence ID" value="NZ_JAAEDM010000013.1"/>
</dbReference>
<dbReference type="AlphaFoldDB" id="A0A9X9WUY6"/>
<keyword evidence="3" id="KW-1185">Reference proteome</keyword>
<feature type="domain" description="DUF4347" evidence="1">
    <location>
        <begin position="38"/>
        <end position="115"/>
    </location>
</feature>
<protein>
    <recommendedName>
        <fullName evidence="1">DUF4347 domain-containing protein</fullName>
    </recommendedName>
</protein>
<dbReference type="Pfam" id="PF14252">
    <property type="entry name" value="DUF4347"/>
    <property type="match status" value="1"/>
</dbReference>
<reference evidence="2" key="1">
    <citation type="submission" date="2020-01" db="EMBL/GenBank/DDBJ databases">
        <authorList>
            <person name="Rat A."/>
        </authorList>
    </citation>
    <scope>NUCLEOTIDE SEQUENCE</scope>
    <source>
        <strain evidence="2">LMG 31231</strain>
    </source>
</reference>
<gene>
    <name evidence="2" type="ORF">GXW76_07255</name>
</gene>
<organism evidence="2 3">
    <name type="scientific">Neoroseomonas soli</name>
    <dbReference type="NCBI Taxonomy" id="1081025"/>
    <lineage>
        <taxon>Bacteria</taxon>
        <taxon>Pseudomonadati</taxon>
        <taxon>Pseudomonadota</taxon>
        <taxon>Alphaproteobacteria</taxon>
        <taxon>Acetobacterales</taxon>
        <taxon>Acetobacteraceae</taxon>
        <taxon>Neoroseomonas</taxon>
    </lineage>
</organism>
<proteinExistence type="predicted"/>
<evidence type="ECO:0000313" key="3">
    <source>
        <dbReference type="Proteomes" id="UP001138751"/>
    </source>
</evidence>
<comment type="caution">
    <text evidence="2">The sequence shown here is derived from an EMBL/GenBank/DDBJ whole genome shotgun (WGS) entry which is preliminary data.</text>
</comment>
<name>A0A9X9WUY6_9PROT</name>
<dbReference type="InterPro" id="IPR025592">
    <property type="entry name" value="DUF4347"/>
</dbReference>
<reference evidence="2" key="2">
    <citation type="journal article" date="2021" name="Syst. Appl. Microbiol.">
        <title>Roseomonas hellenica sp. nov., isolated from roots of wild-growing Alkanna tinctoria.</title>
        <authorList>
            <person name="Rat A."/>
            <person name="Naranjo H.D."/>
            <person name="Lebbe L."/>
            <person name="Cnockaert M."/>
            <person name="Krigas N."/>
            <person name="Grigoriadou K."/>
            <person name="Maloupa E."/>
            <person name="Willems A."/>
        </authorList>
    </citation>
    <scope>NUCLEOTIDE SEQUENCE</scope>
    <source>
        <strain evidence="2">LMG 31231</strain>
    </source>
</reference>
<accession>A0A9X9WUY6</accession>